<evidence type="ECO:0000256" key="2">
    <source>
        <dbReference type="ARBA" id="ARBA00009817"/>
    </source>
</evidence>
<evidence type="ECO:0000256" key="1">
    <source>
        <dbReference type="ARBA" id="ARBA00004496"/>
    </source>
</evidence>
<comment type="subunit">
    <text evidence="3">Monomer.</text>
</comment>
<dbReference type="PANTHER" id="PTHR11220:SF1">
    <property type="entry name" value="HEME-BINDING PROTEIN 2"/>
    <property type="match status" value="1"/>
</dbReference>
<keyword evidence="7" id="KW-0472">Membrane</keyword>
<sequence length="239" mass="27271">MLALQSPTGCIITTKLIYTDTLSTMVYLAGFVVLLLFLTAEARVGNSSESTFCTETKECLLYDLVCKGDNYEVRHYSSAKWVTTDEESYFMDKAIYTAFMRLFKYINGSNNADVNIDMTAPVIIKVNEMKNMWQQSVYTLSFLLPSEHQLNPPQPTDEKVYFTDMPDMNVYVRSYGGYILCLTAKFNSMALQKQLDKVQATYNKDYSYSVGYNSPMKILNRHNEVWYVVEGEPVCPASS</sequence>
<dbReference type="EMBL" id="JAGEUA010000003">
    <property type="protein sequence ID" value="KAL0993586.1"/>
    <property type="molecule type" value="Genomic_DNA"/>
</dbReference>
<feature type="transmembrane region" description="Helical" evidence="7">
    <location>
        <begin position="22"/>
        <end position="40"/>
    </location>
</feature>
<dbReference type="FunFam" id="3.20.80.10:FF:000003">
    <property type="entry name" value="Heme-binding protein 1"/>
    <property type="match status" value="1"/>
</dbReference>
<dbReference type="Proteomes" id="UP001557470">
    <property type="component" value="Unassembled WGS sequence"/>
</dbReference>
<comment type="similarity">
    <text evidence="2">Belongs to the HEBP family.</text>
</comment>
<gene>
    <name evidence="8" type="ORF">UPYG_G00110110</name>
</gene>
<comment type="function">
    <text evidence="5">May bind free porphyrinogens that may be present in the cell and thus facilitate removal of these potentially toxic compound. Binds with a high affinity to one molecule of heme or porphyrins. It binds metalloporphyrins, free porphyrins and N-methylprotoporphyrin with similar affinities.</text>
</comment>
<dbReference type="GO" id="GO:0005737">
    <property type="term" value="C:cytoplasm"/>
    <property type="evidence" value="ECO:0007669"/>
    <property type="project" value="UniProtKB-SubCell"/>
</dbReference>
<evidence type="ECO:0000256" key="3">
    <source>
        <dbReference type="ARBA" id="ARBA00011245"/>
    </source>
</evidence>
<dbReference type="Gene3D" id="3.20.80.10">
    <property type="entry name" value="Regulatory factor, effector binding domain"/>
    <property type="match status" value="1"/>
</dbReference>
<comment type="caution">
    <text evidence="8">The sequence shown here is derived from an EMBL/GenBank/DDBJ whole genome shotgun (WGS) entry which is preliminary data.</text>
</comment>
<name>A0ABD0X2U6_UMBPY</name>
<evidence type="ECO:0000256" key="6">
    <source>
        <dbReference type="ARBA" id="ARBA00040755"/>
    </source>
</evidence>
<evidence type="ECO:0000256" key="7">
    <source>
        <dbReference type="SAM" id="Phobius"/>
    </source>
</evidence>
<protein>
    <recommendedName>
        <fullName evidence="6">Heme-binding protein 1</fullName>
    </recommendedName>
</protein>
<keyword evidence="9" id="KW-1185">Reference proteome</keyword>
<comment type="subcellular location">
    <subcellularLocation>
        <location evidence="1">Cytoplasm</location>
    </subcellularLocation>
</comment>
<evidence type="ECO:0000256" key="5">
    <source>
        <dbReference type="ARBA" id="ARBA00037673"/>
    </source>
</evidence>
<keyword evidence="7" id="KW-0812">Transmembrane</keyword>
<keyword evidence="4" id="KW-0963">Cytoplasm</keyword>
<proteinExistence type="inferred from homology"/>
<organism evidence="8 9">
    <name type="scientific">Umbra pygmaea</name>
    <name type="common">Eastern mudminnow</name>
    <dbReference type="NCBI Taxonomy" id="75934"/>
    <lineage>
        <taxon>Eukaryota</taxon>
        <taxon>Metazoa</taxon>
        <taxon>Chordata</taxon>
        <taxon>Craniata</taxon>
        <taxon>Vertebrata</taxon>
        <taxon>Euteleostomi</taxon>
        <taxon>Actinopterygii</taxon>
        <taxon>Neopterygii</taxon>
        <taxon>Teleostei</taxon>
        <taxon>Protacanthopterygii</taxon>
        <taxon>Esociformes</taxon>
        <taxon>Umbridae</taxon>
        <taxon>Umbra</taxon>
    </lineage>
</organism>
<dbReference type="AlphaFoldDB" id="A0ABD0X2U6"/>
<evidence type="ECO:0000256" key="4">
    <source>
        <dbReference type="ARBA" id="ARBA00022490"/>
    </source>
</evidence>
<reference evidence="8 9" key="1">
    <citation type="submission" date="2024-06" db="EMBL/GenBank/DDBJ databases">
        <authorList>
            <person name="Pan Q."/>
            <person name="Wen M."/>
            <person name="Jouanno E."/>
            <person name="Zahm M."/>
            <person name="Klopp C."/>
            <person name="Cabau C."/>
            <person name="Louis A."/>
            <person name="Berthelot C."/>
            <person name="Parey E."/>
            <person name="Roest Crollius H."/>
            <person name="Montfort J."/>
            <person name="Robinson-Rechavi M."/>
            <person name="Bouchez O."/>
            <person name="Lampietro C."/>
            <person name="Lopez Roques C."/>
            <person name="Donnadieu C."/>
            <person name="Postlethwait J."/>
            <person name="Bobe J."/>
            <person name="Verreycken H."/>
            <person name="Guiguen Y."/>
        </authorList>
    </citation>
    <scope>NUCLEOTIDE SEQUENCE [LARGE SCALE GENOMIC DNA]</scope>
    <source>
        <strain evidence="8">Up_M1</strain>
        <tissue evidence="8">Testis</tissue>
    </source>
</reference>
<dbReference type="Pfam" id="PF04832">
    <property type="entry name" value="SOUL"/>
    <property type="match status" value="1"/>
</dbReference>
<dbReference type="InterPro" id="IPR011256">
    <property type="entry name" value="Reg_factor_effector_dom_sf"/>
</dbReference>
<dbReference type="InterPro" id="IPR006917">
    <property type="entry name" value="SOUL_heme-bd"/>
</dbReference>
<keyword evidence="7" id="KW-1133">Transmembrane helix</keyword>
<evidence type="ECO:0000313" key="8">
    <source>
        <dbReference type="EMBL" id="KAL0993586.1"/>
    </source>
</evidence>
<dbReference type="PANTHER" id="PTHR11220">
    <property type="entry name" value="HEME-BINDING PROTEIN-RELATED"/>
    <property type="match status" value="1"/>
</dbReference>
<accession>A0ABD0X2U6</accession>
<dbReference type="SUPFAM" id="SSF55136">
    <property type="entry name" value="Probable bacterial effector-binding domain"/>
    <property type="match status" value="1"/>
</dbReference>
<evidence type="ECO:0000313" key="9">
    <source>
        <dbReference type="Proteomes" id="UP001557470"/>
    </source>
</evidence>